<dbReference type="EMBL" id="FOGG01000022">
    <property type="protein sequence ID" value="SER95360.1"/>
    <property type="molecule type" value="Genomic_DNA"/>
</dbReference>
<protein>
    <submittedName>
        <fullName evidence="2">YceI-like domain-containing protein</fullName>
    </submittedName>
</protein>
<evidence type="ECO:0000313" key="2">
    <source>
        <dbReference type="EMBL" id="SER95360.1"/>
    </source>
</evidence>
<accession>A0A1H9TDF3</accession>
<organism evidence="2 3">
    <name type="scientific">Pedobacter rhizosphaerae</name>
    <dbReference type="NCBI Taxonomy" id="390241"/>
    <lineage>
        <taxon>Bacteria</taxon>
        <taxon>Pseudomonadati</taxon>
        <taxon>Bacteroidota</taxon>
        <taxon>Sphingobacteriia</taxon>
        <taxon>Sphingobacteriales</taxon>
        <taxon>Sphingobacteriaceae</taxon>
        <taxon>Pedobacter</taxon>
    </lineage>
</organism>
<dbReference type="AlphaFoldDB" id="A0A1H9TDF3"/>
<dbReference type="InterPro" id="IPR036761">
    <property type="entry name" value="TTHA0802/YceI-like_sf"/>
</dbReference>
<feature type="domain" description="Lipid/polyisoprenoid-binding YceI-like" evidence="1">
    <location>
        <begin position="41"/>
        <end position="211"/>
    </location>
</feature>
<keyword evidence="3" id="KW-1185">Reference proteome</keyword>
<gene>
    <name evidence="2" type="ORF">SAMN04488023_12215</name>
</gene>
<evidence type="ECO:0000313" key="3">
    <source>
        <dbReference type="Proteomes" id="UP000199572"/>
    </source>
</evidence>
<dbReference type="PANTHER" id="PTHR34406:SF1">
    <property type="entry name" value="PROTEIN YCEI"/>
    <property type="match status" value="1"/>
</dbReference>
<dbReference type="Proteomes" id="UP000199572">
    <property type="component" value="Unassembled WGS sequence"/>
</dbReference>
<dbReference type="OrthoDB" id="951410at2"/>
<dbReference type="Gene3D" id="2.40.128.110">
    <property type="entry name" value="Lipid/polyisoprenoid-binding, YceI-like"/>
    <property type="match status" value="1"/>
</dbReference>
<dbReference type="PANTHER" id="PTHR34406">
    <property type="entry name" value="PROTEIN YCEI"/>
    <property type="match status" value="1"/>
</dbReference>
<reference evidence="2 3" key="1">
    <citation type="submission" date="2016-10" db="EMBL/GenBank/DDBJ databases">
        <authorList>
            <person name="de Groot N.N."/>
        </authorList>
    </citation>
    <scope>NUCLEOTIDE SEQUENCE [LARGE SCALE GENOMIC DNA]</scope>
    <source>
        <strain evidence="2 3">DSM 18610</strain>
    </source>
</reference>
<sequence length="212" mass="22830">MLQYKTIALAATVALLSAVSTPNGPKPKAKVSVVTLKKVVSYKVNAEQSKLTWLAKKVTGEHAGTINVSAGSLDLDKGVLKGGSFELDTKTITVTDVADKETNAKLLGHLKGDDFFAVDKHGKALFKITNVTPSGKGAYNVKGNLTIKGITHEISFPATVKQEGSKVIANAKITVDRTKYDIKFRSKSFFENLGDKTIYDDFDLNVQLVANN</sequence>
<proteinExistence type="predicted"/>
<dbReference type="InterPro" id="IPR007372">
    <property type="entry name" value="Lipid/polyisoprenoid-bd_YceI"/>
</dbReference>
<dbReference type="RefSeq" id="WP_090886272.1">
    <property type="nucleotide sequence ID" value="NZ_FOGG01000022.1"/>
</dbReference>
<evidence type="ECO:0000259" key="1">
    <source>
        <dbReference type="SMART" id="SM00867"/>
    </source>
</evidence>
<dbReference type="STRING" id="390241.SAMN04488023_12215"/>
<dbReference type="SMART" id="SM00867">
    <property type="entry name" value="YceI"/>
    <property type="match status" value="1"/>
</dbReference>
<name>A0A1H9TDF3_9SPHI</name>
<dbReference type="Pfam" id="PF04264">
    <property type="entry name" value="YceI"/>
    <property type="match status" value="1"/>
</dbReference>
<dbReference type="SUPFAM" id="SSF101874">
    <property type="entry name" value="YceI-like"/>
    <property type="match status" value="1"/>
</dbReference>